<sequence length="139" mass="16096">MNLCSSPRRNTKSSSPPSGWWNLHRHPPSAEILRAEERITPAANSLPSMSSSGTWVLHVDPVVDKFLRLIPRRDAERLLVAMAQLLTDPFGGDIQKMKGERNVWRKRIGSYRVRYELFPTKRIVHVFRVERRTSTTYAR</sequence>
<keyword evidence="1" id="KW-1277">Toxin-antitoxin system</keyword>
<organism evidence="3 4">
    <name type="scientific">Candidatus Jorgensenbacteria bacterium CG23_combo_of_CG06-09_8_20_14_all_54_14</name>
    <dbReference type="NCBI Taxonomy" id="1974595"/>
    <lineage>
        <taxon>Bacteria</taxon>
        <taxon>Candidatus Joergenseniibacteriota</taxon>
    </lineage>
</organism>
<dbReference type="AlphaFoldDB" id="A0A2G9ZC43"/>
<dbReference type="Gene3D" id="3.30.2310.20">
    <property type="entry name" value="RelE-like"/>
    <property type="match status" value="1"/>
</dbReference>
<protein>
    <recommendedName>
        <fullName evidence="5">Type II toxin-antitoxin system RelE/ParE family toxin</fullName>
    </recommendedName>
</protein>
<dbReference type="Pfam" id="PF05016">
    <property type="entry name" value="ParE_toxin"/>
    <property type="match status" value="1"/>
</dbReference>
<evidence type="ECO:0008006" key="5">
    <source>
        <dbReference type="Google" id="ProtNLM"/>
    </source>
</evidence>
<feature type="region of interest" description="Disordered" evidence="2">
    <location>
        <begin position="1"/>
        <end position="23"/>
    </location>
</feature>
<proteinExistence type="predicted"/>
<dbReference type="PROSITE" id="PS00725">
    <property type="entry name" value="GERMIN"/>
    <property type="match status" value="1"/>
</dbReference>
<name>A0A2G9ZC43_9BACT</name>
<dbReference type="GO" id="GO:0030145">
    <property type="term" value="F:manganese ion binding"/>
    <property type="evidence" value="ECO:0007669"/>
    <property type="project" value="InterPro"/>
</dbReference>
<evidence type="ECO:0000313" key="4">
    <source>
        <dbReference type="Proteomes" id="UP000228812"/>
    </source>
</evidence>
<dbReference type="InterPro" id="IPR019780">
    <property type="entry name" value="Germin_Mn-BS"/>
</dbReference>
<reference evidence="3 4" key="1">
    <citation type="submission" date="2017-09" db="EMBL/GenBank/DDBJ databases">
        <title>Depth-based differentiation of microbial function through sediment-hosted aquifers and enrichment of novel symbionts in the deep terrestrial subsurface.</title>
        <authorList>
            <person name="Probst A.J."/>
            <person name="Ladd B."/>
            <person name="Jarett J.K."/>
            <person name="Geller-Mcgrath D.E."/>
            <person name="Sieber C.M."/>
            <person name="Emerson J.B."/>
            <person name="Anantharaman K."/>
            <person name="Thomas B.C."/>
            <person name="Malmstrom R."/>
            <person name="Stieglmeier M."/>
            <person name="Klingl A."/>
            <person name="Woyke T."/>
            <person name="Ryan C.M."/>
            <person name="Banfield J.F."/>
        </authorList>
    </citation>
    <scope>NUCLEOTIDE SEQUENCE [LARGE SCALE GENOMIC DNA]</scope>
    <source>
        <strain evidence="3">CG23_combo_of_CG06-09_8_20_14_all_54_14</strain>
    </source>
</reference>
<dbReference type="EMBL" id="PCRZ01000002">
    <property type="protein sequence ID" value="PIP30170.1"/>
    <property type="molecule type" value="Genomic_DNA"/>
</dbReference>
<gene>
    <name evidence="3" type="ORF">COX26_00135</name>
</gene>
<dbReference type="InterPro" id="IPR007712">
    <property type="entry name" value="RelE/ParE_toxin"/>
</dbReference>
<accession>A0A2G9ZC43</accession>
<dbReference type="SUPFAM" id="SSF143011">
    <property type="entry name" value="RelE-like"/>
    <property type="match status" value="1"/>
</dbReference>
<evidence type="ECO:0000256" key="2">
    <source>
        <dbReference type="SAM" id="MobiDB-lite"/>
    </source>
</evidence>
<dbReference type="Proteomes" id="UP000228812">
    <property type="component" value="Unassembled WGS sequence"/>
</dbReference>
<dbReference type="InterPro" id="IPR035093">
    <property type="entry name" value="RelE/ParE_toxin_dom_sf"/>
</dbReference>
<evidence type="ECO:0000256" key="1">
    <source>
        <dbReference type="ARBA" id="ARBA00022649"/>
    </source>
</evidence>
<comment type="caution">
    <text evidence="3">The sequence shown here is derived from an EMBL/GenBank/DDBJ whole genome shotgun (WGS) entry which is preliminary data.</text>
</comment>
<evidence type="ECO:0000313" key="3">
    <source>
        <dbReference type="EMBL" id="PIP30170.1"/>
    </source>
</evidence>
<feature type="compositionally biased region" description="Polar residues" evidence="2">
    <location>
        <begin position="1"/>
        <end position="17"/>
    </location>
</feature>